<organism evidence="1 2">
    <name type="scientific">Streptomyces turgidiscabies (strain Car8)</name>
    <dbReference type="NCBI Taxonomy" id="698760"/>
    <lineage>
        <taxon>Bacteria</taxon>
        <taxon>Bacillati</taxon>
        <taxon>Actinomycetota</taxon>
        <taxon>Actinomycetes</taxon>
        <taxon>Kitasatosporales</taxon>
        <taxon>Streptomycetaceae</taxon>
        <taxon>Streptomyces</taxon>
    </lineage>
</organism>
<name>L7FCY3_STRT8</name>
<dbReference type="EMBL" id="AEJB01000173">
    <property type="protein sequence ID" value="ELP69102.1"/>
    <property type="molecule type" value="Genomic_DNA"/>
</dbReference>
<evidence type="ECO:0000313" key="2">
    <source>
        <dbReference type="Proteomes" id="UP000010931"/>
    </source>
</evidence>
<evidence type="ECO:0000313" key="1">
    <source>
        <dbReference type="EMBL" id="ELP69102.1"/>
    </source>
</evidence>
<comment type="caution">
    <text evidence="1">The sequence shown here is derived from an EMBL/GenBank/DDBJ whole genome shotgun (WGS) entry which is preliminary data.</text>
</comment>
<sequence length="46" mass="5216">MKCGRNLRCGSVVGHLSGHEAFLTARPTFPGAAVRCRLSRFRTWRR</sequence>
<dbReference type="AlphaFoldDB" id="L7FCY3"/>
<reference evidence="1 2" key="1">
    <citation type="journal article" date="2011" name="Plasmid">
        <title>Streptomyces turgidiscabies Car8 contains a modular pathogenicity island that shares virulence genes with other actinobacterial plant pathogens.</title>
        <authorList>
            <person name="Huguet-Tapia J.C."/>
            <person name="Badger J.H."/>
            <person name="Loria R."/>
            <person name="Pettis G.S."/>
        </authorList>
    </citation>
    <scope>NUCLEOTIDE SEQUENCE [LARGE SCALE GENOMIC DNA]</scope>
    <source>
        <strain evidence="1 2">Car8</strain>
    </source>
</reference>
<keyword evidence="2" id="KW-1185">Reference proteome</keyword>
<feature type="non-terminal residue" evidence="1">
    <location>
        <position position="46"/>
    </location>
</feature>
<proteinExistence type="predicted"/>
<gene>
    <name evidence="1" type="ORF">STRTUCAR8_05956</name>
</gene>
<protein>
    <submittedName>
        <fullName evidence="1">Uncharacterized protein</fullName>
    </submittedName>
</protein>
<dbReference type="Proteomes" id="UP000010931">
    <property type="component" value="Unassembled WGS sequence"/>
</dbReference>
<accession>L7FCY3</accession>